<dbReference type="GO" id="GO:0003954">
    <property type="term" value="F:NADH dehydrogenase activity"/>
    <property type="evidence" value="ECO:0007669"/>
    <property type="project" value="TreeGrafter"/>
</dbReference>
<accession>M1JZV8</accession>
<gene>
    <name evidence="9" type="primary">nad1</name>
</gene>
<dbReference type="InterPro" id="IPR018086">
    <property type="entry name" value="NADH_UbQ_OxRdtase_su1_CS"/>
</dbReference>
<evidence type="ECO:0000256" key="7">
    <source>
        <dbReference type="RuleBase" id="RU000473"/>
    </source>
</evidence>
<sequence length="336" mass="37814">MNWILKIIEIILIIIPILLSMAFLTLKERKVLANIQRRSGPNIVGIYGILQPFSDAIKLFLKETVIPSHANKIIYLITPIITLSLALISWSVIPFNNNIIIGDINLGLLYLLGISSLSVYGVLGSGWGSNSKYAFLGGLRSTAQMISYEVSMGLLLLSVLIWTGSYNLSVIVITQEEGWNLIGLLPTSILFLISILAETNRSPFDLPEGESELVSGFNVEYSSMTFALFFLGEYVHIILMSIIFTIIFLGGWTNVITDKYWNIIGLEDLDLGWLKSFNMSIKTSLIIYWFIWVRGSYPRFRYDQLMGLVWKNILPLSIGLIMWNGSIIIATNSLNW</sequence>
<reference evidence="9" key="1">
    <citation type="submission" date="2012-12" db="EMBL/GenBank/DDBJ databases">
        <authorList>
            <person name="Lang B.F."/>
        </authorList>
    </citation>
    <scope>NUCLEOTIDE SEQUENCE</scope>
    <source>
        <strain evidence="9">ATCC 50519</strain>
    </source>
</reference>
<dbReference type="PROSITE" id="PS00667">
    <property type="entry name" value="COMPLEX1_ND1_1"/>
    <property type="match status" value="1"/>
</dbReference>
<geneLocation type="mitochondrion" evidence="9"/>
<dbReference type="PANTHER" id="PTHR11432:SF3">
    <property type="entry name" value="NADH-UBIQUINONE OXIDOREDUCTASE CHAIN 1"/>
    <property type="match status" value="1"/>
</dbReference>
<dbReference type="EC" id="7.1.1.2" evidence="7"/>
<evidence type="ECO:0000313" key="9">
    <source>
        <dbReference type="EMBL" id="AGE93687.1"/>
    </source>
</evidence>
<dbReference type="GO" id="GO:0009060">
    <property type="term" value="P:aerobic respiration"/>
    <property type="evidence" value="ECO:0007669"/>
    <property type="project" value="TreeGrafter"/>
</dbReference>
<dbReference type="HAMAP" id="MF_01350">
    <property type="entry name" value="NDH1_NuoH"/>
    <property type="match status" value="1"/>
</dbReference>
<evidence type="ECO:0000256" key="6">
    <source>
        <dbReference type="RuleBase" id="RU000471"/>
    </source>
</evidence>
<feature type="transmembrane region" description="Helical" evidence="8">
    <location>
        <begin position="73"/>
        <end position="93"/>
    </location>
</feature>
<dbReference type="PANTHER" id="PTHR11432">
    <property type="entry name" value="NADH DEHYDROGENASE SUBUNIT 1"/>
    <property type="match status" value="1"/>
</dbReference>
<keyword evidence="5 8" id="KW-0472">Membrane</keyword>
<evidence type="ECO:0000256" key="5">
    <source>
        <dbReference type="ARBA" id="ARBA00023136"/>
    </source>
</evidence>
<dbReference type="GO" id="GO:0005743">
    <property type="term" value="C:mitochondrial inner membrane"/>
    <property type="evidence" value="ECO:0007669"/>
    <property type="project" value="UniProtKB-SubCell"/>
</dbReference>
<feature type="transmembrane region" description="Helical" evidence="8">
    <location>
        <begin position="226"/>
        <end position="252"/>
    </location>
</feature>
<comment type="subcellular location">
    <subcellularLocation>
        <location evidence="1">Membrane</location>
        <topology evidence="1">Multi-pass membrane protein</topology>
    </subcellularLocation>
    <subcellularLocation>
        <location evidence="6">Mitochondrion inner membrane</location>
        <topology evidence="6">Multi-pass membrane protein</topology>
    </subcellularLocation>
</comment>
<keyword evidence="6" id="KW-0520">NAD</keyword>
<protein>
    <recommendedName>
        <fullName evidence="7">NADH-ubiquinone oxidoreductase chain 1</fullName>
        <ecNumber evidence="7">7.1.1.2</ecNumber>
    </recommendedName>
</protein>
<evidence type="ECO:0000256" key="3">
    <source>
        <dbReference type="ARBA" id="ARBA00022692"/>
    </source>
</evidence>
<dbReference type="Pfam" id="PF00146">
    <property type="entry name" value="NADHdh"/>
    <property type="match status" value="1"/>
</dbReference>
<dbReference type="EMBL" id="KC573040">
    <property type="protein sequence ID" value="AGE93687.1"/>
    <property type="molecule type" value="Genomic_DNA"/>
</dbReference>
<name>M1JZV8_MINVI</name>
<evidence type="ECO:0000256" key="4">
    <source>
        <dbReference type="ARBA" id="ARBA00022989"/>
    </source>
</evidence>
<feature type="transmembrane region" description="Helical" evidence="8">
    <location>
        <begin position="179"/>
        <end position="197"/>
    </location>
</feature>
<keyword evidence="3 6" id="KW-0812">Transmembrane</keyword>
<evidence type="ECO:0000256" key="2">
    <source>
        <dbReference type="ARBA" id="ARBA00010535"/>
    </source>
</evidence>
<keyword evidence="7 9" id="KW-0496">Mitochondrion</keyword>
<comment type="similarity">
    <text evidence="2 6">Belongs to the complex I subunit 1 family.</text>
</comment>
<keyword evidence="4 8" id="KW-1133">Transmembrane helix</keyword>
<dbReference type="PROSITE" id="PS00668">
    <property type="entry name" value="COMPLEX1_ND1_2"/>
    <property type="match status" value="1"/>
</dbReference>
<feature type="transmembrane region" description="Helical" evidence="8">
    <location>
        <begin position="99"/>
        <end position="123"/>
    </location>
</feature>
<dbReference type="GO" id="GO:0008137">
    <property type="term" value="F:NADH dehydrogenase (ubiquinone) activity"/>
    <property type="evidence" value="ECO:0007669"/>
    <property type="project" value="UniProtKB-EC"/>
</dbReference>
<evidence type="ECO:0000256" key="8">
    <source>
        <dbReference type="SAM" id="Phobius"/>
    </source>
</evidence>
<feature type="transmembrane region" description="Helical" evidence="8">
    <location>
        <begin position="313"/>
        <end position="334"/>
    </location>
</feature>
<feature type="transmembrane region" description="Helical" evidence="8">
    <location>
        <begin position="154"/>
        <end position="173"/>
    </location>
</feature>
<keyword evidence="7" id="KW-0830">Ubiquinone</keyword>
<comment type="catalytic activity">
    <reaction evidence="7">
        <text>a ubiquinone + NADH + 5 H(+)(in) = a ubiquinol + NAD(+) + 4 H(+)(out)</text>
        <dbReference type="Rhea" id="RHEA:29091"/>
        <dbReference type="Rhea" id="RHEA-COMP:9565"/>
        <dbReference type="Rhea" id="RHEA-COMP:9566"/>
        <dbReference type="ChEBI" id="CHEBI:15378"/>
        <dbReference type="ChEBI" id="CHEBI:16389"/>
        <dbReference type="ChEBI" id="CHEBI:17976"/>
        <dbReference type="ChEBI" id="CHEBI:57540"/>
        <dbReference type="ChEBI" id="CHEBI:57945"/>
        <dbReference type="EC" id="7.1.1.2"/>
    </reaction>
</comment>
<dbReference type="AlphaFoldDB" id="M1JZV8"/>
<proteinExistence type="inferred from homology"/>
<dbReference type="NCBIfam" id="NF004741">
    <property type="entry name" value="PRK06076.1-2"/>
    <property type="match status" value="1"/>
</dbReference>
<keyword evidence="9" id="KW-0560">Oxidoreductase</keyword>
<organism evidence="9">
    <name type="scientific">Ministeria vibrans</name>
    <name type="common">Bacterivorous amoeba</name>
    <dbReference type="NCBI Taxonomy" id="134558"/>
    <lineage>
        <taxon>Eukaryota</taxon>
        <taxon>Filasterea</taxon>
        <taxon>Ministeria</taxon>
    </lineage>
</organism>
<evidence type="ECO:0000256" key="1">
    <source>
        <dbReference type="ARBA" id="ARBA00004141"/>
    </source>
</evidence>
<dbReference type="InterPro" id="IPR001694">
    <property type="entry name" value="NADH_UbQ_OxRdtase_su1/FPO"/>
</dbReference>
<feature type="transmembrane region" description="Helical" evidence="8">
    <location>
        <begin position="272"/>
        <end position="292"/>
    </location>
</feature>
<feature type="transmembrane region" description="Helical" evidence="8">
    <location>
        <begin position="7"/>
        <end position="24"/>
    </location>
</feature>